<accession>A0A2N1PKY1</accession>
<dbReference type="EMBL" id="PGXC01000028">
    <property type="protein sequence ID" value="PKK89004.1"/>
    <property type="molecule type" value="Genomic_DNA"/>
</dbReference>
<evidence type="ECO:0000256" key="1">
    <source>
        <dbReference type="SAM" id="Phobius"/>
    </source>
</evidence>
<reference evidence="2 3" key="1">
    <citation type="journal article" date="2017" name="ISME J.">
        <title>Potential for microbial H2 and metal transformations associated with novel bacteria and archaea in deep terrestrial subsurface sediments.</title>
        <authorList>
            <person name="Hernsdorf A.W."/>
            <person name="Amano Y."/>
            <person name="Miyakawa K."/>
            <person name="Ise K."/>
            <person name="Suzuki Y."/>
            <person name="Anantharaman K."/>
            <person name="Probst A."/>
            <person name="Burstein D."/>
            <person name="Thomas B.C."/>
            <person name="Banfield J.F."/>
        </authorList>
    </citation>
    <scope>NUCLEOTIDE SEQUENCE [LARGE SCALE GENOMIC DNA]</scope>
    <source>
        <strain evidence="2">HGW-Wallbacteria-1</strain>
    </source>
</reference>
<keyword evidence="1" id="KW-1133">Transmembrane helix</keyword>
<evidence type="ECO:0000313" key="2">
    <source>
        <dbReference type="EMBL" id="PKK89004.1"/>
    </source>
</evidence>
<keyword evidence="1" id="KW-0472">Membrane</keyword>
<feature type="transmembrane region" description="Helical" evidence="1">
    <location>
        <begin position="12"/>
        <end position="32"/>
    </location>
</feature>
<organism evidence="2 3">
    <name type="scientific">Candidatus Wallbacteria bacterium HGW-Wallbacteria-1</name>
    <dbReference type="NCBI Taxonomy" id="2013854"/>
    <lineage>
        <taxon>Bacteria</taxon>
        <taxon>Candidatus Walliibacteriota</taxon>
    </lineage>
</organism>
<dbReference type="Proteomes" id="UP000233256">
    <property type="component" value="Unassembled WGS sequence"/>
</dbReference>
<proteinExistence type="predicted"/>
<comment type="caution">
    <text evidence="2">The sequence shown here is derived from an EMBL/GenBank/DDBJ whole genome shotgun (WGS) entry which is preliminary data.</text>
</comment>
<sequence>MKLFKTKSWSFVDIALLKWSSILFGVILGVIFHEKLKKTLPLLGALSIIMAIKPMASYFCDHEKSCCS</sequence>
<protein>
    <submittedName>
        <fullName evidence="2">Uncharacterized protein</fullName>
    </submittedName>
</protein>
<keyword evidence="1" id="KW-0812">Transmembrane</keyword>
<name>A0A2N1PKY1_9BACT</name>
<evidence type="ECO:0000313" key="3">
    <source>
        <dbReference type="Proteomes" id="UP000233256"/>
    </source>
</evidence>
<gene>
    <name evidence="2" type="ORF">CVV64_16400</name>
</gene>
<dbReference type="AlphaFoldDB" id="A0A2N1PKY1"/>